<evidence type="ECO:0000259" key="2">
    <source>
        <dbReference type="Pfam" id="PF00535"/>
    </source>
</evidence>
<dbReference type="EMBL" id="JBFQGM010000016">
    <property type="protein sequence ID" value="MFL9465451.1"/>
    <property type="molecule type" value="Genomic_DNA"/>
</dbReference>
<dbReference type="CDD" id="cd00761">
    <property type="entry name" value="Glyco_tranf_GTA_type"/>
    <property type="match status" value="1"/>
</dbReference>
<dbReference type="PANTHER" id="PTHR43685">
    <property type="entry name" value="GLYCOSYLTRANSFERASE"/>
    <property type="match status" value="1"/>
</dbReference>
<comment type="caution">
    <text evidence="4">The sequence shown here is derived from an EMBL/GenBank/DDBJ whole genome shotgun (WGS) entry which is preliminary data.</text>
</comment>
<dbReference type="InterPro" id="IPR028098">
    <property type="entry name" value="Glyco_trans_4-like_N"/>
</dbReference>
<dbReference type="Pfam" id="PF00535">
    <property type="entry name" value="Glycos_transf_2"/>
    <property type="match status" value="1"/>
</dbReference>
<dbReference type="Pfam" id="PF13439">
    <property type="entry name" value="Glyco_transf_4"/>
    <property type="match status" value="1"/>
</dbReference>
<feature type="domain" description="Glycosyltransferase subfamily 4-like N-terminal" evidence="3">
    <location>
        <begin position="309"/>
        <end position="459"/>
    </location>
</feature>
<dbReference type="PANTHER" id="PTHR43685:SF2">
    <property type="entry name" value="GLYCOSYLTRANSFERASE 2-LIKE DOMAIN-CONTAINING PROTEIN"/>
    <property type="match status" value="1"/>
</dbReference>
<evidence type="ECO:0000313" key="4">
    <source>
        <dbReference type="EMBL" id="MFL9465451.1"/>
    </source>
</evidence>
<dbReference type="InterPro" id="IPR001173">
    <property type="entry name" value="Glyco_trans_2-like"/>
</dbReference>
<dbReference type="InterPro" id="IPR050834">
    <property type="entry name" value="Glycosyltransf_2"/>
</dbReference>
<feature type="domain" description="Glycosyl transferase family 1" evidence="1">
    <location>
        <begin position="476"/>
        <end position="648"/>
    </location>
</feature>
<protein>
    <submittedName>
        <fullName evidence="4">Glycosyltransferase</fullName>
    </submittedName>
</protein>
<name>A0ABW8WWK1_9CYAN</name>
<dbReference type="InterPro" id="IPR001296">
    <property type="entry name" value="Glyco_trans_1"/>
</dbReference>
<dbReference type="Pfam" id="PF00534">
    <property type="entry name" value="Glycos_transf_1"/>
    <property type="match status" value="1"/>
</dbReference>
<organism evidence="4 5">
    <name type="scientific">Scytonema tolypothrichoides VB-61278_2</name>
    <dbReference type="NCBI Taxonomy" id="3232314"/>
    <lineage>
        <taxon>Bacteria</taxon>
        <taxon>Bacillati</taxon>
        <taxon>Cyanobacteriota</taxon>
        <taxon>Cyanophyceae</taxon>
        <taxon>Nostocales</taxon>
        <taxon>Scytonemataceae</taxon>
        <taxon>Scytonema</taxon>
    </lineage>
</organism>
<proteinExistence type="predicted"/>
<accession>A0ABW8WWK1</accession>
<dbReference type="Gene3D" id="3.90.550.10">
    <property type="entry name" value="Spore Coat Polysaccharide Biosynthesis Protein SpsA, Chain A"/>
    <property type="match status" value="1"/>
</dbReference>
<feature type="domain" description="Glycosyltransferase 2-like" evidence="2">
    <location>
        <begin position="35"/>
        <end position="174"/>
    </location>
</feature>
<dbReference type="SUPFAM" id="SSF53448">
    <property type="entry name" value="Nucleotide-diphospho-sugar transferases"/>
    <property type="match status" value="1"/>
</dbReference>
<dbReference type="RefSeq" id="WP_038089778.1">
    <property type="nucleotide sequence ID" value="NZ_JBFQGM010000016.1"/>
</dbReference>
<dbReference type="Gene3D" id="3.40.50.2000">
    <property type="entry name" value="Glycogen Phosphorylase B"/>
    <property type="match status" value="2"/>
</dbReference>
<dbReference type="Proteomes" id="UP001628874">
    <property type="component" value="Unassembled WGS sequence"/>
</dbReference>
<evidence type="ECO:0000259" key="1">
    <source>
        <dbReference type="Pfam" id="PF00534"/>
    </source>
</evidence>
<keyword evidence="5" id="KW-1185">Reference proteome</keyword>
<dbReference type="SUPFAM" id="SSF53756">
    <property type="entry name" value="UDP-Glycosyltransferase/glycogen phosphorylase"/>
    <property type="match status" value="1"/>
</dbReference>
<evidence type="ECO:0000259" key="3">
    <source>
        <dbReference type="Pfam" id="PF13439"/>
    </source>
</evidence>
<dbReference type="CDD" id="cd03801">
    <property type="entry name" value="GT4_PimA-like"/>
    <property type="match status" value="1"/>
</dbReference>
<dbReference type="InterPro" id="IPR029044">
    <property type="entry name" value="Nucleotide-diphossugar_trans"/>
</dbReference>
<sequence>MSEVKPSQNIAQFIELLKSRDFNYSPSANPTPIVSIISSFFNEYKYFEETYQCLKNQTFQDFEWIIVDDGSTEPNAIDLFSSLTQRSLKIKTIYHNLNHGIATGRNTAISQASGKYLFFMDLDDLIDPTYIEKCVLFLETHPEFSFVNSYCVGFQQQEYWWNHGFQQTSAFIQHNWVTVMLMYRKADFDKLGGFDENLRFYEDWERWLKAIVNHQKGWTIPEYLHCYRRNNSRLFLTSRGDATRERQVIELIQSRYQEFFVKNQFSNLELKKISAFDADFKTFQVPFKNKLENQISGKRILCFFPHLEVGGADKFNLDLISLLADRGYDITIATTLKSEHSWHQHFYAVTPNIFHLANFLHETHWLTFARYIIESRQIDVVYISNSYIAYYLLPFLRKEFPHVAFVDYVHCDDPGWRQCGYPRVSCQFSQLLDCQIVSSKWLAEFYQKLKPDTKPKLRVCYTNEDVDKWTPSYEKRTALRSQLKISDDTVVLLFPARIVPQKRPFFVVDIVRELAKKSLKVVVICLGQGYLLPEMQAKIEQLGLQQFFLILPPVQPEQMVDFYSASDILLLPTEYEGISLAIYEAMSMKLSVVASNVGGQSELVIPGTGFLIDKGKGDADELQAYLEVLVPSIQNPELRDKIGFSARQRIAEYFSLDAMVDRMESIFAEAITLRKSDLDVEVNLSIAEELLVFVLEHTSQEKLLEIIWREKCHIEQEKHRIEQEKCHIEHERNTLWHRKNAMETSKFWKIRRLWFKIKQKLGLTQEEP</sequence>
<gene>
    <name evidence="4" type="ORF">AB0759_33120</name>
</gene>
<evidence type="ECO:0000313" key="5">
    <source>
        <dbReference type="Proteomes" id="UP001628874"/>
    </source>
</evidence>
<reference evidence="4 5" key="1">
    <citation type="submission" date="2024-07" db="EMBL/GenBank/DDBJ databases">
        <authorList>
            <person name="Tripathy S."/>
        </authorList>
    </citation>
    <scope>NUCLEOTIDE SEQUENCE [LARGE SCALE GENOMIC DNA]</scope>
    <source>
        <strain evidence="4 5">VB-61278_2</strain>
    </source>
</reference>